<feature type="compositionally biased region" description="Basic and acidic residues" evidence="3">
    <location>
        <begin position="1"/>
        <end position="22"/>
    </location>
</feature>
<keyword evidence="5" id="KW-1185">Reference proteome</keyword>
<protein>
    <recommendedName>
        <fullName evidence="2">26S proteasome complex subunit SEM1</fullName>
    </recommendedName>
</protein>
<evidence type="ECO:0000256" key="2">
    <source>
        <dbReference type="RuleBase" id="RU369057"/>
    </source>
</evidence>
<keyword evidence="2" id="KW-0539">Nucleus</keyword>
<dbReference type="PANTHER" id="PTHR16771">
    <property type="entry name" value="26 PROTEASOME COMPLEX SUBUNIT DSS1"/>
    <property type="match status" value="1"/>
</dbReference>
<reference evidence="4 5" key="1">
    <citation type="submission" date="2024-03" db="EMBL/GenBank/DDBJ databases">
        <authorList>
            <person name="Brejova B."/>
        </authorList>
    </citation>
    <scope>NUCLEOTIDE SEQUENCE [LARGE SCALE GENOMIC DNA]</scope>
    <source>
        <strain evidence="4 5">CBS 14171</strain>
    </source>
</reference>
<feature type="compositionally biased region" description="Basic and acidic residues" evidence="3">
    <location>
        <begin position="59"/>
        <end position="72"/>
    </location>
</feature>
<accession>A0ABP0ZEP2</accession>
<name>A0ABP0ZEP2_9ASCO</name>
<sequence length="82" mass="9766">MSDARESKAKESRKNDDKIRTLEEDDEFEDFPEDEKDWTSSKIKEETLWEQDWDDDDNQDHFSQKLKEELLKSQKPATASAK</sequence>
<dbReference type="GeneID" id="92205352"/>
<evidence type="ECO:0000256" key="3">
    <source>
        <dbReference type="SAM" id="MobiDB-lite"/>
    </source>
</evidence>
<dbReference type="RefSeq" id="XP_066827094.1">
    <property type="nucleotide sequence ID" value="XM_066971461.1"/>
</dbReference>
<evidence type="ECO:0000313" key="4">
    <source>
        <dbReference type="EMBL" id="CAK9435429.1"/>
    </source>
</evidence>
<feature type="compositionally biased region" description="Acidic residues" evidence="3">
    <location>
        <begin position="23"/>
        <end position="36"/>
    </location>
</feature>
<feature type="compositionally biased region" description="Acidic residues" evidence="3">
    <location>
        <begin position="48"/>
        <end position="58"/>
    </location>
</feature>
<evidence type="ECO:0000256" key="1">
    <source>
        <dbReference type="ARBA" id="ARBA00034491"/>
    </source>
</evidence>
<comment type="function">
    <text evidence="2">Component of the 26S proteasome, a multiprotein complex involved in the ATP-dependent degradation of ubiquitinated proteins.</text>
</comment>
<keyword evidence="2" id="KW-0647">Proteasome</keyword>
<proteinExistence type="inferred from homology"/>
<dbReference type="SMART" id="SM01385">
    <property type="entry name" value="DSS1_SEM1"/>
    <property type="match status" value="1"/>
</dbReference>
<feature type="region of interest" description="Disordered" evidence="3">
    <location>
        <begin position="1"/>
        <end position="82"/>
    </location>
</feature>
<organism evidence="4 5">
    <name type="scientific">Lodderomyces beijingensis</name>
    <dbReference type="NCBI Taxonomy" id="1775926"/>
    <lineage>
        <taxon>Eukaryota</taxon>
        <taxon>Fungi</taxon>
        <taxon>Dikarya</taxon>
        <taxon>Ascomycota</taxon>
        <taxon>Saccharomycotina</taxon>
        <taxon>Pichiomycetes</taxon>
        <taxon>Debaryomycetaceae</taxon>
        <taxon>Candida/Lodderomyces clade</taxon>
        <taxon>Lodderomyces</taxon>
    </lineage>
</organism>
<gene>
    <name evidence="4" type="ORF">LODBEIA_P01560</name>
</gene>
<comment type="subcellular location">
    <subcellularLocation>
        <location evidence="2">Nucleus</location>
    </subcellularLocation>
</comment>
<evidence type="ECO:0000313" key="5">
    <source>
        <dbReference type="Proteomes" id="UP001497383"/>
    </source>
</evidence>
<dbReference type="PANTHER" id="PTHR16771:SF0">
    <property type="entry name" value="26S PROTEASOME COMPLEX SUBUNIT SEM1"/>
    <property type="match status" value="1"/>
</dbReference>
<dbReference type="EMBL" id="OZ022405">
    <property type="protein sequence ID" value="CAK9435429.1"/>
    <property type="molecule type" value="Genomic_DNA"/>
</dbReference>
<dbReference type="InterPro" id="IPR007834">
    <property type="entry name" value="DSS1_SEM1"/>
</dbReference>
<dbReference type="Pfam" id="PF05160">
    <property type="entry name" value="DSS1_SEM1"/>
    <property type="match status" value="1"/>
</dbReference>
<dbReference type="Proteomes" id="UP001497383">
    <property type="component" value="Chromosome 1"/>
</dbReference>
<feature type="compositionally biased region" description="Basic and acidic residues" evidence="3">
    <location>
        <begin position="37"/>
        <end position="47"/>
    </location>
</feature>
<comment type="similarity">
    <text evidence="1 2">Belongs to the DSS1/SEM1 family.</text>
</comment>